<organism evidence="8 9">
    <name type="scientific">Trichobilharzia regenti</name>
    <name type="common">Nasal bird schistosome</name>
    <dbReference type="NCBI Taxonomy" id="157069"/>
    <lineage>
        <taxon>Eukaryota</taxon>
        <taxon>Metazoa</taxon>
        <taxon>Spiralia</taxon>
        <taxon>Lophotrochozoa</taxon>
        <taxon>Platyhelminthes</taxon>
        <taxon>Trematoda</taxon>
        <taxon>Digenea</taxon>
        <taxon>Strigeidida</taxon>
        <taxon>Schistosomatoidea</taxon>
        <taxon>Schistosomatidae</taxon>
        <taxon>Trichobilharzia</taxon>
    </lineage>
</organism>
<keyword evidence="3 7" id="KW-0812">Transmembrane</keyword>
<keyword evidence="8" id="KW-1185">Reference proteome</keyword>
<evidence type="ECO:0000313" key="9">
    <source>
        <dbReference type="WBParaSite" id="TREG1_120900.1"/>
    </source>
</evidence>
<evidence type="ECO:0000256" key="7">
    <source>
        <dbReference type="SAM" id="Phobius"/>
    </source>
</evidence>
<dbReference type="InterPro" id="IPR019397">
    <property type="entry name" value="Uncharacterised_TMEM39"/>
</dbReference>
<dbReference type="Pfam" id="PF10271">
    <property type="entry name" value="Tmp39"/>
    <property type="match status" value="2"/>
</dbReference>
<reference evidence="8" key="1">
    <citation type="submission" date="2022-06" db="EMBL/GenBank/DDBJ databases">
        <authorList>
            <person name="Berger JAMES D."/>
            <person name="Berger JAMES D."/>
        </authorList>
    </citation>
    <scope>NUCLEOTIDE SEQUENCE [LARGE SCALE GENOMIC DNA]</scope>
</reference>
<accession>A0AA85J0Z5</accession>
<comment type="subcellular location">
    <subcellularLocation>
        <location evidence="1">Membrane</location>
        <topology evidence="1">Multi-pass membrane protein</topology>
    </subcellularLocation>
</comment>
<evidence type="ECO:0000256" key="5">
    <source>
        <dbReference type="ARBA" id="ARBA00023136"/>
    </source>
</evidence>
<evidence type="ECO:0000256" key="4">
    <source>
        <dbReference type="ARBA" id="ARBA00022989"/>
    </source>
</evidence>
<evidence type="ECO:0000256" key="2">
    <source>
        <dbReference type="ARBA" id="ARBA00010737"/>
    </source>
</evidence>
<feature type="transmembrane region" description="Helical" evidence="7">
    <location>
        <begin position="43"/>
        <end position="65"/>
    </location>
</feature>
<dbReference type="PANTHER" id="PTHR12995">
    <property type="entry name" value="FI21814P1"/>
    <property type="match status" value="1"/>
</dbReference>
<evidence type="ECO:0000256" key="3">
    <source>
        <dbReference type="ARBA" id="ARBA00022692"/>
    </source>
</evidence>
<dbReference type="AlphaFoldDB" id="A0AA85J0Z5"/>
<proteinExistence type="inferred from homology"/>
<sequence length="637" mass="72975">MPVKRPSSRFIPTNTRKTCEPPAIIPPVIKHCTFPAVPKLSSLSFLSISLVICLTSTLTQYINLYKTVWWLPNSSIQYAIEFDLIDQYVITHILFMLCTPYLYLIFIKIIPSFILNSFIIRSILGLIIFTFWSYIMLWIVSSIEYSGVMILYNISGIILLTYFPVITFIIYHFRYLEKMIYPSNRCRHPQQQQQHYHNHHHQQHHHHHHYHHQQQQQHYNTSAGCAGNSNSNYQKTSSHSTFSRLIRFLKVLFSFTKQLIAIFTNWPCISSKNALFPLSYTSISSPLVSSGSHSRNSKSSLIQTAYYTTTNTTTTNATTSDINTVDEFILMKHHCLGVTPEQIRDEVEMNRCDFNARLLDILIGTGHVVYYACFLPIIFVQKEYLYVDYWWCLQHCFLIGLLVFLLRWHYFLPCDYIDLLHRSSMHLGSWENLLVRSGFSQISTWSASVVYPRGVVIKHMRGLFRSIGINNCAEPGNVLHSRFYYMFNNPQRISSIFVCLSSLIILYQCTVAYSMIEWYKLIGLVINGLFCFVNFYLHLRNSILVQFVYSKKAEYTSPTSSSSSSSLPTSTANTCPTTTCSAPGINQTVNNNNATANAFNVASVNSPSSSSSASSSTPHGNSPNHHTTHMSRNSISM</sequence>
<keyword evidence="5 7" id="KW-0472">Membrane</keyword>
<feature type="transmembrane region" description="Helical" evidence="7">
    <location>
        <begin position="493"/>
        <end position="513"/>
    </location>
</feature>
<feature type="transmembrane region" description="Helical" evidence="7">
    <location>
        <begin position="519"/>
        <end position="537"/>
    </location>
</feature>
<dbReference type="PANTHER" id="PTHR12995:SF4">
    <property type="entry name" value="FI21814P1"/>
    <property type="match status" value="1"/>
</dbReference>
<reference evidence="9" key="2">
    <citation type="submission" date="2023-11" db="UniProtKB">
        <authorList>
            <consortium name="WormBaseParasite"/>
        </authorList>
    </citation>
    <scope>IDENTIFICATION</scope>
</reference>
<feature type="transmembrane region" description="Helical" evidence="7">
    <location>
        <begin position="118"/>
        <end position="143"/>
    </location>
</feature>
<feature type="transmembrane region" description="Helical" evidence="7">
    <location>
        <begin position="85"/>
        <end position="106"/>
    </location>
</feature>
<feature type="compositionally biased region" description="Low complexity" evidence="6">
    <location>
        <begin position="605"/>
        <end position="623"/>
    </location>
</feature>
<evidence type="ECO:0008006" key="10">
    <source>
        <dbReference type="Google" id="ProtNLM"/>
    </source>
</evidence>
<feature type="transmembrane region" description="Helical" evidence="7">
    <location>
        <begin position="149"/>
        <end position="171"/>
    </location>
</feature>
<evidence type="ECO:0000256" key="6">
    <source>
        <dbReference type="SAM" id="MobiDB-lite"/>
    </source>
</evidence>
<comment type="similarity">
    <text evidence="2">Belongs to the TMEM39 family.</text>
</comment>
<name>A0AA85J0Z5_TRIRE</name>
<dbReference type="WBParaSite" id="TREG1_120900.1">
    <property type="protein sequence ID" value="TREG1_120900.1"/>
    <property type="gene ID" value="TREG1_120900"/>
</dbReference>
<feature type="transmembrane region" description="Helical" evidence="7">
    <location>
        <begin position="358"/>
        <end position="380"/>
    </location>
</feature>
<feature type="region of interest" description="Disordered" evidence="6">
    <location>
        <begin position="605"/>
        <end position="637"/>
    </location>
</feature>
<dbReference type="Proteomes" id="UP000050795">
    <property type="component" value="Unassembled WGS sequence"/>
</dbReference>
<feature type="region of interest" description="Disordered" evidence="6">
    <location>
        <begin position="191"/>
        <end position="213"/>
    </location>
</feature>
<feature type="transmembrane region" description="Helical" evidence="7">
    <location>
        <begin position="386"/>
        <end position="406"/>
    </location>
</feature>
<protein>
    <recommendedName>
        <fullName evidence="10">Transmembrane protein 39A</fullName>
    </recommendedName>
</protein>
<keyword evidence="4 7" id="KW-1133">Transmembrane helix</keyword>
<evidence type="ECO:0000313" key="8">
    <source>
        <dbReference type="Proteomes" id="UP000050795"/>
    </source>
</evidence>
<evidence type="ECO:0000256" key="1">
    <source>
        <dbReference type="ARBA" id="ARBA00004141"/>
    </source>
</evidence>
<feature type="compositionally biased region" description="Basic residues" evidence="6">
    <location>
        <begin position="196"/>
        <end position="212"/>
    </location>
</feature>
<dbReference type="GO" id="GO:0016020">
    <property type="term" value="C:membrane"/>
    <property type="evidence" value="ECO:0007669"/>
    <property type="project" value="UniProtKB-SubCell"/>
</dbReference>